<dbReference type="EMBL" id="JAOTOJ010000016">
    <property type="protein sequence ID" value="KAK9392253.1"/>
    <property type="molecule type" value="Genomic_DNA"/>
</dbReference>
<dbReference type="GO" id="GO:0006048">
    <property type="term" value="P:UDP-N-acetylglucosamine biosynthetic process"/>
    <property type="evidence" value="ECO:0007669"/>
    <property type="project" value="TreeGrafter"/>
</dbReference>
<dbReference type="Gene3D" id="3.90.550.10">
    <property type="entry name" value="Spore Coat Polysaccharide Biosynthesis Protein SpsA, Chain A"/>
    <property type="match status" value="1"/>
</dbReference>
<comment type="similarity">
    <text evidence="1">Belongs to the UDPGP type 1 family.</text>
</comment>
<keyword evidence="5" id="KW-1185">Reference proteome</keyword>
<dbReference type="InterPro" id="IPR029044">
    <property type="entry name" value="Nucleotide-diphossugar_trans"/>
</dbReference>
<evidence type="ECO:0000313" key="5">
    <source>
        <dbReference type="Proteomes" id="UP001474421"/>
    </source>
</evidence>
<dbReference type="GO" id="GO:0003977">
    <property type="term" value="F:UDP-N-acetylglucosamine diphosphorylase activity"/>
    <property type="evidence" value="ECO:0007669"/>
    <property type="project" value="TreeGrafter"/>
</dbReference>
<dbReference type="Proteomes" id="UP001474421">
    <property type="component" value="Unassembled WGS sequence"/>
</dbReference>
<gene>
    <name evidence="4" type="ORF">NXF25_017097</name>
</gene>
<protein>
    <submittedName>
        <fullName evidence="4">UDP-N-acetylhexosamine pyrophosphorylase-like 1</fullName>
    </submittedName>
</protein>
<reference evidence="4 5" key="1">
    <citation type="journal article" date="2024" name="Proc. Natl. Acad. Sci. U.S.A.">
        <title>The genetic regulatory architecture and epigenomic basis for age-related changes in rattlesnake venom.</title>
        <authorList>
            <person name="Hogan M.P."/>
            <person name="Holding M.L."/>
            <person name="Nystrom G.S."/>
            <person name="Colston T.J."/>
            <person name="Bartlett D.A."/>
            <person name="Mason A.J."/>
            <person name="Ellsworth S.A."/>
            <person name="Rautsaw R.M."/>
            <person name="Lawrence K.C."/>
            <person name="Strickland J.L."/>
            <person name="He B."/>
            <person name="Fraser P."/>
            <person name="Margres M.J."/>
            <person name="Gilbert D.M."/>
            <person name="Gibbs H.L."/>
            <person name="Parkinson C.L."/>
            <person name="Rokyta D.R."/>
        </authorList>
    </citation>
    <scope>NUCLEOTIDE SEQUENCE [LARGE SCALE GENOMIC DNA]</scope>
    <source>
        <strain evidence="4">DRR0105</strain>
    </source>
</reference>
<proteinExistence type="inferred from homology"/>
<evidence type="ECO:0000256" key="3">
    <source>
        <dbReference type="ARBA" id="ARBA00022695"/>
    </source>
</evidence>
<evidence type="ECO:0000256" key="1">
    <source>
        <dbReference type="ARBA" id="ARBA00010401"/>
    </source>
</evidence>
<dbReference type="PANTHER" id="PTHR11952">
    <property type="entry name" value="UDP- GLUCOSE PYROPHOSPHORYLASE"/>
    <property type="match status" value="1"/>
</dbReference>
<organism evidence="4 5">
    <name type="scientific">Crotalus adamanteus</name>
    <name type="common">Eastern diamondback rattlesnake</name>
    <dbReference type="NCBI Taxonomy" id="8729"/>
    <lineage>
        <taxon>Eukaryota</taxon>
        <taxon>Metazoa</taxon>
        <taxon>Chordata</taxon>
        <taxon>Craniata</taxon>
        <taxon>Vertebrata</taxon>
        <taxon>Euteleostomi</taxon>
        <taxon>Lepidosauria</taxon>
        <taxon>Squamata</taxon>
        <taxon>Bifurcata</taxon>
        <taxon>Unidentata</taxon>
        <taxon>Episquamata</taxon>
        <taxon>Toxicofera</taxon>
        <taxon>Serpentes</taxon>
        <taxon>Colubroidea</taxon>
        <taxon>Viperidae</taxon>
        <taxon>Crotalinae</taxon>
        <taxon>Crotalus</taxon>
    </lineage>
</organism>
<dbReference type="AlphaFoldDB" id="A0AAW1AR71"/>
<accession>A0AAW1AR71</accession>
<dbReference type="InterPro" id="IPR002618">
    <property type="entry name" value="UDPGP_fam"/>
</dbReference>
<sequence>MAPPEEELLGRLERAGQRHLLRFWAELGPGPREALLRPLALMEAEELVEHCRRAAQACAGEEPPGPEKLDGRMEPLPPEALGGVRSGDPAALQRWEQEGLRQISQGKVAVLLLAGGQGTRLGVPYPKGMFDVGLPSHKTLYQIQAERIRKVEQLAGEKFGSQSVVPWYIMTSEFTLGPTEKFFQDHNYFNLDKSNVIMFEQRMLPAVTFDGKVILEEKGKIAMAPDGNGGLYCALMDYKILEDMQRRGVQFIHVYCVDNILVKMADPVFIGFCVSKGADCGAKVVEKAYPAEPVGAVCRVDGAFQVVEYSEIAAETAEKRSPDGRLTYWAGNICNHFFSLDFLREVAEQFESQLKPHVAIKKVPYVDEEGNPFQPLEPNGIKLEKFVFDVFPFAKNFVAFEVLREEEFSPLKNADTAARDTPSTARRSLLSQHYRWAIKAGGRFVAEGGQPIPEKESFSQDEEPPAVCEISPLISYFGEGLEKYMRGKNLPSPFLLDESNAEFLALHEAGKLLFGKKGQHGVENTRLARREGGDGGFLQRAAWGAFPGLRDLRIAKRSLEGAVVTDTAKKGGTTRRPSVAALGLSLSVPRTATGRNMAAGGGELRGS</sequence>
<dbReference type="InterPro" id="IPR039741">
    <property type="entry name" value="UDP-sugar_pyrophosphorylase"/>
</dbReference>
<keyword evidence="3" id="KW-0548">Nucleotidyltransferase</keyword>
<dbReference type="SUPFAM" id="SSF53448">
    <property type="entry name" value="Nucleotide-diphospho-sugar transferases"/>
    <property type="match status" value="1"/>
</dbReference>
<dbReference type="PANTHER" id="PTHR11952:SF6">
    <property type="entry name" value="UDP-N-ACETYLHEXOSAMINE PYROPHOSPHORYLASE-LIKE PROTEIN 1"/>
    <property type="match status" value="1"/>
</dbReference>
<dbReference type="Gene3D" id="2.10.10.100">
    <property type="match status" value="1"/>
</dbReference>
<dbReference type="CDD" id="cd04193">
    <property type="entry name" value="UDPGlcNAc_PPase"/>
    <property type="match status" value="1"/>
</dbReference>
<comment type="caution">
    <text evidence="4">The sequence shown here is derived from an EMBL/GenBank/DDBJ whole genome shotgun (WGS) entry which is preliminary data.</text>
</comment>
<dbReference type="FunFam" id="3.90.550.10:FF:000043">
    <property type="entry name" value="UDP-N-acetylhexosamine pyrophosphorylase isoform X2"/>
    <property type="match status" value="1"/>
</dbReference>
<name>A0AAW1AR71_CROAD</name>
<dbReference type="Pfam" id="PF01704">
    <property type="entry name" value="UDPGP"/>
    <property type="match status" value="1"/>
</dbReference>
<evidence type="ECO:0000256" key="2">
    <source>
        <dbReference type="ARBA" id="ARBA00022679"/>
    </source>
</evidence>
<evidence type="ECO:0000313" key="4">
    <source>
        <dbReference type="EMBL" id="KAK9392253.1"/>
    </source>
</evidence>
<keyword evidence="2" id="KW-0808">Transferase</keyword>